<dbReference type="FunFam" id="3.20.20.80:FF:000046">
    <property type="entry name" value="Glucosidase alpha, neutral C"/>
    <property type="match status" value="1"/>
</dbReference>
<dbReference type="Proteomes" id="UP000824540">
    <property type="component" value="Unassembled WGS sequence"/>
</dbReference>
<dbReference type="Pfam" id="PF21365">
    <property type="entry name" value="Glyco_hydro_31_3rd"/>
    <property type="match status" value="1"/>
</dbReference>
<dbReference type="EMBL" id="JAFBMS010000102">
    <property type="protein sequence ID" value="KAG9336795.1"/>
    <property type="molecule type" value="Genomic_DNA"/>
</dbReference>
<dbReference type="GO" id="GO:0006491">
    <property type="term" value="P:N-glycan processing"/>
    <property type="evidence" value="ECO:0007669"/>
    <property type="project" value="TreeGrafter"/>
</dbReference>
<dbReference type="InterPro" id="IPR025887">
    <property type="entry name" value="Glyco_hydro_31_N_dom"/>
</dbReference>
<dbReference type="SUPFAM" id="SSF51445">
    <property type="entry name" value="(Trans)glycosidases"/>
    <property type="match status" value="1"/>
</dbReference>
<evidence type="ECO:0000313" key="8">
    <source>
        <dbReference type="EMBL" id="KAG9336795.1"/>
    </source>
</evidence>
<dbReference type="Gene3D" id="2.60.40.1180">
    <property type="entry name" value="Golgi alpha-mannosidase II"/>
    <property type="match status" value="2"/>
</dbReference>
<evidence type="ECO:0000256" key="3">
    <source>
        <dbReference type="ARBA" id="ARBA00023295"/>
    </source>
</evidence>
<dbReference type="PANTHER" id="PTHR22762">
    <property type="entry name" value="ALPHA-GLUCOSIDASE"/>
    <property type="match status" value="1"/>
</dbReference>
<dbReference type="InterPro" id="IPR030458">
    <property type="entry name" value="Glyco_hydro_31_AS"/>
</dbReference>
<evidence type="ECO:0000256" key="4">
    <source>
        <dbReference type="RuleBase" id="RU361185"/>
    </source>
</evidence>
<dbReference type="Pfam" id="PF01055">
    <property type="entry name" value="Glyco_hydro_31_2nd"/>
    <property type="match status" value="1"/>
</dbReference>
<evidence type="ECO:0000259" key="5">
    <source>
        <dbReference type="Pfam" id="PF01055"/>
    </source>
</evidence>
<keyword evidence="9" id="KW-1185">Reference proteome</keyword>
<proteinExistence type="inferred from homology"/>
<dbReference type="InterPro" id="IPR011013">
    <property type="entry name" value="Gal_mutarotase_sf_dom"/>
</dbReference>
<dbReference type="CDD" id="cd06603">
    <property type="entry name" value="GH31_GANC_GANAB_alpha"/>
    <property type="match status" value="1"/>
</dbReference>
<evidence type="ECO:0000313" key="9">
    <source>
        <dbReference type="Proteomes" id="UP000824540"/>
    </source>
</evidence>
<comment type="similarity">
    <text evidence="1 4">Belongs to the glycosyl hydrolase 31 family.</text>
</comment>
<dbReference type="GO" id="GO:0030246">
    <property type="term" value="F:carbohydrate binding"/>
    <property type="evidence" value="ECO:0007669"/>
    <property type="project" value="InterPro"/>
</dbReference>
<dbReference type="FunFam" id="3.20.20.80:FF:000039">
    <property type="entry name" value="Glucosidase, alpha neutral C"/>
    <property type="match status" value="1"/>
</dbReference>
<dbReference type="Pfam" id="PF13802">
    <property type="entry name" value="Gal_mutarotas_2"/>
    <property type="match status" value="1"/>
</dbReference>
<name>A0A8T2N8W1_9TELE</name>
<sequence length="909" mass="102814">MADETLGSAVESVDPGVDEKTRFKKCDQIAFYRRQKQEHVKQYLPLLDTVKITEEGAQLELQDPVTMVKLLLQVCAIKDGTVRLKIDELKPIRERYKVSDVLTGQPVCERLKVVRREKNSLTLGWGLGQYQLRVNTHPFLLEVLCGEEVTVTLNPNGWLYFETLQHPPKPRLVAESNEREDEDTMGLWKETFEEFVDIKANGPSSVGLDMRLHGFSHVYGLPEHADSFQLKDTRDGEAYRLYNLDVFGYDLHSRLGLYGSVPLLLAHKPSRSIGVFWLNASETLLDVHTSEDGPLSTVEGASSPPVKRRKIPAHTDLHWMSESGVIDTFILLGPTPSQVFSQYAELTGYQAMPPLFSLGYHQCRWNYKDEADVKEVDAGFDRHGIPYDVIWLDIEHTNGKRYFTWDPSLFPDPVGLQRHLQERGRKMVVISDPHFKIDPLWRLYCEAKQGGHFVKDREGGLYDGSCWPGNSCYVDFSSPKARAWYSSLFALDKYKGSTESLFVWNDMNEPSVFSGPEKTMPKDAVHYGGWEHRELHNLYGFYQHLATVEGLMSRSGGSERPFVLSRSFFAGSQRLGAVWTGDNLATWEYLKISIPMLLSLSVVGVAFCGADVGGFFQDPEPELLVRWYQAGALQPFFRGHSALQTKRREPWLFGEAVTAAIRSAVQQRYRLLPYWYTLFHHAHTSAQPPLRPLWVEFPREQNTFAVEHEYMIGRALLACPVTDPGVTEVKILLPGTGESWYDVHTAQVYRGGRTLSLPVTLDTVPLFQRGGTVVPRKAGSCSCTADLQKLPFILTVALDSKDSAEGELYLDDGHSFSFRDRKQFALRRFSLKRGCLLNCCADDTGQFDSRGIVQSVSFLGVKRKPSAVTVQISGVRKNCTEFQHLEGQHQLTVGGLDLDVGKDWEIRIL</sequence>
<dbReference type="GO" id="GO:0005975">
    <property type="term" value="P:carbohydrate metabolic process"/>
    <property type="evidence" value="ECO:0007669"/>
    <property type="project" value="InterPro"/>
</dbReference>
<gene>
    <name evidence="8" type="ORF">JZ751_003143</name>
</gene>
<dbReference type="InterPro" id="IPR000322">
    <property type="entry name" value="Glyco_hydro_31_TIM"/>
</dbReference>
<dbReference type="InterPro" id="IPR048395">
    <property type="entry name" value="Glyco_hydro_31_C"/>
</dbReference>
<dbReference type="SUPFAM" id="SSF74650">
    <property type="entry name" value="Galactose mutarotase-like"/>
    <property type="match status" value="1"/>
</dbReference>
<feature type="domain" description="Glycoside hydrolase family 31 N-terminal" evidence="6">
    <location>
        <begin position="72"/>
        <end position="286"/>
    </location>
</feature>
<dbReference type="Gene3D" id="2.60.40.1760">
    <property type="entry name" value="glycosyl hydrolase (family 31)"/>
    <property type="match status" value="1"/>
</dbReference>
<dbReference type="Gene3D" id="3.20.20.80">
    <property type="entry name" value="Glycosidases"/>
    <property type="match status" value="2"/>
</dbReference>
<dbReference type="PROSITE" id="PS00129">
    <property type="entry name" value="GLYCOSYL_HYDROL_F31_1"/>
    <property type="match status" value="1"/>
</dbReference>
<organism evidence="8 9">
    <name type="scientific">Albula glossodonta</name>
    <name type="common">roundjaw bonefish</name>
    <dbReference type="NCBI Taxonomy" id="121402"/>
    <lineage>
        <taxon>Eukaryota</taxon>
        <taxon>Metazoa</taxon>
        <taxon>Chordata</taxon>
        <taxon>Craniata</taxon>
        <taxon>Vertebrata</taxon>
        <taxon>Euteleostomi</taxon>
        <taxon>Actinopterygii</taxon>
        <taxon>Neopterygii</taxon>
        <taxon>Teleostei</taxon>
        <taxon>Albuliformes</taxon>
        <taxon>Albulidae</taxon>
        <taxon>Albula</taxon>
    </lineage>
</organism>
<dbReference type="PANTHER" id="PTHR22762:SF60">
    <property type="entry name" value="NEUTRAL ALPHA-GLUCOSIDASE C"/>
    <property type="match status" value="1"/>
</dbReference>
<dbReference type="InterPro" id="IPR017853">
    <property type="entry name" value="GH"/>
</dbReference>
<dbReference type="FunFam" id="2.60.40.1180:FF:000023">
    <property type="entry name" value="neutral alpha-glucosidase AB isoform X2"/>
    <property type="match status" value="1"/>
</dbReference>
<feature type="domain" description="Glycosyl hydrolase family 31 C-terminal" evidence="7">
    <location>
        <begin position="687"/>
        <end position="774"/>
    </location>
</feature>
<evidence type="ECO:0000256" key="2">
    <source>
        <dbReference type="ARBA" id="ARBA00022801"/>
    </source>
</evidence>
<dbReference type="GO" id="GO:0004558">
    <property type="term" value="F:alpha-1,4-glucosidase activity"/>
    <property type="evidence" value="ECO:0007669"/>
    <property type="project" value="TreeGrafter"/>
</dbReference>
<dbReference type="SUPFAM" id="SSF51011">
    <property type="entry name" value="Glycosyl hydrolase domain"/>
    <property type="match status" value="1"/>
</dbReference>
<dbReference type="AlphaFoldDB" id="A0A8T2N8W1"/>
<reference evidence="8" key="1">
    <citation type="thesis" date="2021" institute="BYU ScholarsArchive" country="Provo, UT, USA">
        <title>Applications of and Algorithms for Genome Assembly and Genomic Analyses with an Emphasis on Marine Teleosts.</title>
        <authorList>
            <person name="Pickett B.D."/>
        </authorList>
    </citation>
    <scope>NUCLEOTIDE SEQUENCE</scope>
    <source>
        <strain evidence="8">HI-2016</strain>
    </source>
</reference>
<comment type="caution">
    <text evidence="8">The sequence shown here is derived from an EMBL/GenBank/DDBJ whole genome shotgun (WGS) entry which is preliminary data.</text>
</comment>
<keyword evidence="2 4" id="KW-0378">Hydrolase</keyword>
<feature type="domain" description="Glycoside hydrolase family 31 TIM barrel" evidence="5">
    <location>
        <begin position="351"/>
        <end position="678"/>
    </location>
</feature>
<evidence type="ECO:0008006" key="10">
    <source>
        <dbReference type="Google" id="ProtNLM"/>
    </source>
</evidence>
<evidence type="ECO:0000256" key="1">
    <source>
        <dbReference type="ARBA" id="ARBA00007806"/>
    </source>
</evidence>
<protein>
    <recommendedName>
        <fullName evidence="10">Glycoside hydrolase family 31 N-terminal domain-containing protein</fullName>
    </recommendedName>
</protein>
<dbReference type="CDD" id="cd14752">
    <property type="entry name" value="GH31_N"/>
    <property type="match status" value="1"/>
</dbReference>
<dbReference type="OrthoDB" id="3237269at2759"/>
<evidence type="ECO:0000259" key="7">
    <source>
        <dbReference type="Pfam" id="PF21365"/>
    </source>
</evidence>
<accession>A0A8T2N8W1</accession>
<dbReference type="InterPro" id="IPR013780">
    <property type="entry name" value="Glyco_hydro_b"/>
</dbReference>
<keyword evidence="3 4" id="KW-0326">Glycosidase</keyword>
<evidence type="ECO:0000259" key="6">
    <source>
        <dbReference type="Pfam" id="PF13802"/>
    </source>
</evidence>